<dbReference type="InterPro" id="IPR051207">
    <property type="entry name" value="ComplexI_NDUFA9_subunit"/>
</dbReference>
<keyword evidence="3" id="KW-1185">Reference proteome</keyword>
<dbReference type="InterPro" id="IPR036291">
    <property type="entry name" value="NAD(P)-bd_dom_sf"/>
</dbReference>
<dbReference type="Gene3D" id="3.40.50.720">
    <property type="entry name" value="NAD(P)-binding Rossmann-like Domain"/>
    <property type="match status" value="1"/>
</dbReference>
<dbReference type="Pfam" id="PF13460">
    <property type="entry name" value="NAD_binding_10"/>
    <property type="match status" value="1"/>
</dbReference>
<dbReference type="InterPro" id="IPR016040">
    <property type="entry name" value="NAD(P)-bd_dom"/>
</dbReference>
<name>A0A7Z2NW06_9SPHN</name>
<gene>
    <name evidence="2" type="ORF">GVO57_05550</name>
</gene>
<feature type="domain" description="Ketoreductase" evidence="1">
    <location>
        <begin position="7"/>
        <end position="148"/>
    </location>
</feature>
<protein>
    <submittedName>
        <fullName evidence="2">NAD(P)H-binding protein</fullName>
    </submittedName>
</protein>
<dbReference type="RefSeq" id="WP_160592328.1">
    <property type="nucleotide sequence ID" value="NZ_CP047895.1"/>
</dbReference>
<proteinExistence type="predicted"/>
<organism evidence="2 3">
    <name type="scientific">Sphingomonas changnyeongensis</name>
    <dbReference type="NCBI Taxonomy" id="2698679"/>
    <lineage>
        <taxon>Bacteria</taxon>
        <taxon>Pseudomonadati</taxon>
        <taxon>Pseudomonadota</taxon>
        <taxon>Alphaproteobacteria</taxon>
        <taxon>Sphingomonadales</taxon>
        <taxon>Sphingomonadaceae</taxon>
        <taxon>Sphingomonas</taxon>
    </lineage>
</organism>
<dbReference type="InterPro" id="IPR057326">
    <property type="entry name" value="KR_dom"/>
</dbReference>
<evidence type="ECO:0000259" key="1">
    <source>
        <dbReference type="SMART" id="SM00822"/>
    </source>
</evidence>
<dbReference type="SUPFAM" id="SSF51735">
    <property type="entry name" value="NAD(P)-binding Rossmann-fold domains"/>
    <property type="match status" value="1"/>
</dbReference>
<accession>A0A7Z2NW06</accession>
<dbReference type="GO" id="GO:0044877">
    <property type="term" value="F:protein-containing complex binding"/>
    <property type="evidence" value="ECO:0007669"/>
    <property type="project" value="TreeGrafter"/>
</dbReference>
<dbReference type="SMART" id="SM00822">
    <property type="entry name" value="PKS_KR"/>
    <property type="match status" value="1"/>
</dbReference>
<reference evidence="2 3" key="1">
    <citation type="submission" date="2020-01" db="EMBL/GenBank/DDBJ databases">
        <title>Sphingomonas sp. C33 whole genome sequece.</title>
        <authorList>
            <person name="Park C."/>
        </authorList>
    </citation>
    <scope>NUCLEOTIDE SEQUENCE [LARGE SCALE GENOMIC DNA]</scope>
    <source>
        <strain evidence="2 3">C33</strain>
    </source>
</reference>
<sequence length="308" mass="33296">MTKTPLPTLAITGGTGFVGATLVRHAVMRGHAVRALTRRAQAGHGRIRWIEGALDQPDSLARLVEGADAVIHVAGAINAPSRDAFAEANVAGTLNMVEAARAAGVRRFIHVSSLAARAPDLSDYGWSKARSEQVVGASGLDWTVVRPPAVYGPGDRETLELFRWARRGLVLLPPPGRISVIEVSDLSRLLLTLVGAEDSLAQIYEPDDGREQGWSHREFAEAIGVAVGRRRVRTLGLPRPILAAGARLDRLVRGRKAKLTPDRVGYFCHPDWVAAADRRPPADLWRPHIATHAGLKATAITYRTSGWL</sequence>
<dbReference type="Proteomes" id="UP000464468">
    <property type="component" value="Chromosome"/>
</dbReference>
<evidence type="ECO:0000313" key="2">
    <source>
        <dbReference type="EMBL" id="QHL90400.1"/>
    </source>
</evidence>
<dbReference type="PANTHER" id="PTHR12126">
    <property type="entry name" value="NADH-UBIQUINONE OXIDOREDUCTASE 39 KDA SUBUNIT-RELATED"/>
    <property type="match status" value="1"/>
</dbReference>
<dbReference type="AlphaFoldDB" id="A0A7Z2NW06"/>
<dbReference type="KEGG" id="schy:GVO57_05550"/>
<dbReference type="EMBL" id="CP047895">
    <property type="protein sequence ID" value="QHL90400.1"/>
    <property type="molecule type" value="Genomic_DNA"/>
</dbReference>
<evidence type="ECO:0000313" key="3">
    <source>
        <dbReference type="Proteomes" id="UP000464468"/>
    </source>
</evidence>
<dbReference type="PANTHER" id="PTHR12126:SF11">
    <property type="entry name" value="NADH DEHYDROGENASE [UBIQUINONE] 1 ALPHA SUBCOMPLEX SUBUNIT 9, MITOCHONDRIAL"/>
    <property type="match status" value="1"/>
</dbReference>